<dbReference type="NCBIfam" id="NF001242">
    <property type="entry name" value="PRK00216.1-3"/>
    <property type="match status" value="1"/>
</dbReference>
<evidence type="ECO:0000256" key="2">
    <source>
        <dbReference type="ARBA" id="ARBA00022603"/>
    </source>
</evidence>
<dbReference type="UniPathway" id="UPA00079">
    <property type="reaction ID" value="UER00169"/>
</dbReference>
<dbReference type="Gene3D" id="3.40.50.150">
    <property type="entry name" value="Vaccinia Virus protein VP39"/>
    <property type="match status" value="1"/>
</dbReference>
<dbReference type="InterPro" id="IPR029063">
    <property type="entry name" value="SAM-dependent_MTases_sf"/>
</dbReference>
<dbReference type="InterPro" id="IPR004033">
    <property type="entry name" value="UbiE/COQ5_MeTrFase"/>
</dbReference>
<feature type="binding site" evidence="6">
    <location>
        <position position="97"/>
    </location>
    <ligand>
        <name>S-adenosyl-L-methionine</name>
        <dbReference type="ChEBI" id="CHEBI:59789"/>
    </ligand>
</feature>
<dbReference type="GO" id="GO:0008425">
    <property type="term" value="F:2-methoxy-6-polyprenyl-1,4-benzoquinol methyltransferase activity"/>
    <property type="evidence" value="ECO:0007669"/>
    <property type="project" value="UniProtKB-UniRule"/>
</dbReference>
<dbReference type="EMBL" id="JAAIYP010000046">
    <property type="protein sequence ID" value="NFV82191.1"/>
    <property type="molecule type" value="Genomic_DNA"/>
</dbReference>
<dbReference type="HAMAP" id="MF_01813">
    <property type="entry name" value="MenG_UbiE_methyltr"/>
    <property type="match status" value="1"/>
</dbReference>
<comment type="caution">
    <text evidence="6">Lacks conserved residue(s) required for the propagation of feature annotation.</text>
</comment>
<evidence type="ECO:0000256" key="1">
    <source>
        <dbReference type="ARBA" id="ARBA00022428"/>
    </source>
</evidence>
<dbReference type="SUPFAM" id="SSF53335">
    <property type="entry name" value="S-adenosyl-L-methionine-dependent methyltransferases"/>
    <property type="match status" value="1"/>
</dbReference>
<protein>
    <recommendedName>
        <fullName evidence="6">Ubiquinone/menaquinone biosynthesis C-methyltransferase UbiE</fullName>
        <ecNumber evidence="6">2.1.1.163</ecNumber>
        <ecNumber evidence="6">2.1.1.201</ecNumber>
    </recommendedName>
    <alternativeName>
        <fullName evidence="6">2-methoxy-6-polyprenyl-1,4-benzoquinol methylase</fullName>
    </alternativeName>
    <alternativeName>
        <fullName evidence="6">Demethylmenaquinone methyltransferase</fullName>
    </alternativeName>
</protein>
<dbReference type="Proteomes" id="UP000480684">
    <property type="component" value="Unassembled WGS sequence"/>
</dbReference>
<evidence type="ECO:0000256" key="5">
    <source>
        <dbReference type="ARBA" id="ARBA00022691"/>
    </source>
</evidence>
<dbReference type="GO" id="GO:0009060">
    <property type="term" value="P:aerobic respiration"/>
    <property type="evidence" value="ECO:0007669"/>
    <property type="project" value="UniProtKB-UniRule"/>
</dbReference>
<comment type="caution">
    <text evidence="7">The sequence shown here is derived from an EMBL/GenBank/DDBJ whole genome shotgun (WGS) entry which is preliminary data.</text>
</comment>
<gene>
    <name evidence="6 7" type="primary">ubiE</name>
    <name evidence="7" type="ORF">G4223_18945</name>
</gene>
<keyword evidence="1 6" id="KW-0474">Menaquinone biosynthesis</keyword>
<sequence length="253" mass="28334">MTDTQNQGPQGQTHFGFKTVREEEKASLVREVFDSVATKYDLMNDLMSAGIHRLWKASFLDWLRPRPDQALLDVGGGTGDIAFGWKKRGGGPALVCDINKEMLAVGRDRSFNRNLTGDLGWVCGNAECLPVADRSVDRYTIAFCLRNVTHWDRAIAEAYRVLKPGGRFMCLEFSKVVVPGLREFYDMYSFNVLPKVGGMVTGNAEAYQYLVESIRKFPPQEEMAEMVRAAGFERVEVRNLSGGIAAIHSGWRL</sequence>
<dbReference type="GO" id="GO:0032259">
    <property type="term" value="P:methylation"/>
    <property type="evidence" value="ECO:0007669"/>
    <property type="project" value="UniProtKB-KW"/>
</dbReference>
<dbReference type="GO" id="GO:0043770">
    <property type="term" value="F:demethylmenaquinone methyltransferase activity"/>
    <property type="evidence" value="ECO:0007669"/>
    <property type="project" value="UniProtKB-UniRule"/>
</dbReference>
<dbReference type="EC" id="2.1.1.201" evidence="6"/>
<dbReference type="PANTHER" id="PTHR43591:SF24">
    <property type="entry name" value="2-METHOXY-6-POLYPRENYL-1,4-BENZOQUINOL METHYLASE, MITOCHONDRIAL"/>
    <property type="match status" value="1"/>
</dbReference>
<keyword evidence="3 6" id="KW-0808">Transferase</keyword>
<comment type="pathway">
    <text evidence="6">Cofactor biosynthesis; ubiquinone biosynthesis.</text>
</comment>
<dbReference type="PROSITE" id="PS01184">
    <property type="entry name" value="UBIE_2"/>
    <property type="match status" value="1"/>
</dbReference>
<comment type="function">
    <text evidence="6">Methyltransferase required for the conversion of demethylmenaquinol (DMKH2) to menaquinol (MKH2) and the conversion of 2-polyprenyl-6-methoxy-1,4-benzoquinol (DDMQH2) to 2-polyprenyl-3-methyl-6-methoxy-1,4-benzoquinol (DMQH2).</text>
</comment>
<dbReference type="EC" id="2.1.1.163" evidence="6"/>
<dbReference type="InterPro" id="IPR023576">
    <property type="entry name" value="UbiE/COQ5_MeTrFase_CS"/>
</dbReference>
<dbReference type="UniPathway" id="UPA00232"/>
<dbReference type="NCBIfam" id="TIGR01934">
    <property type="entry name" value="MenG_MenH_UbiE"/>
    <property type="match status" value="1"/>
</dbReference>
<dbReference type="CDD" id="cd02440">
    <property type="entry name" value="AdoMet_MTases"/>
    <property type="match status" value="1"/>
</dbReference>
<feature type="binding site" evidence="6">
    <location>
        <position position="78"/>
    </location>
    <ligand>
        <name>S-adenosyl-L-methionine</name>
        <dbReference type="ChEBI" id="CHEBI:59789"/>
    </ligand>
</feature>
<evidence type="ECO:0000256" key="3">
    <source>
        <dbReference type="ARBA" id="ARBA00022679"/>
    </source>
</evidence>
<evidence type="ECO:0000256" key="6">
    <source>
        <dbReference type="HAMAP-Rule" id="MF_01813"/>
    </source>
</evidence>
<dbReference type="Pfam" id="PF01209">
    <property type="entry name" value="Ubie_methyltran"/>
    <property type="match status" value="1"/>
</dbReference>
<keyword evidence="2 6" id="KW-0489">Methyltransferase</keyword>
<keyword evidence="8" id="KW-1185">Reference proteome</keyword>
<comment type="pathway">
    <text evidence="6">Quinol/quinone metabolism; menaquinone biosynthesis; menaquinol from 1,4-dihydroxy-2-naphthoate: step 2/2.</text>
</comment>
<dbReference type="PROSITE" id="PS01183">
    <property type="entry name" value="UBIE_1"/>
    <property type="match status" value="1"/>
</dbReference>
<organism evidence="7 8">
    <name type="scientific">Magnetospirillum aberrantis SpK</name>
    <dbReference type="NCBI Taxonomy" id="908842"/>
    <lineage>
        <taxon>Bacteria</taxon>
        <taxon>Pseudomonadati</taxon>
        <taxon>Pseudomonadota</taxon>
        <taxon>Alphaproteobacteria</taxon>
        <taxon>Rhodospirillales</taxon>
        <taxon>Rhodospirillaceae</taxon>
        <taxon>Magnetospirillum</taxon>
    </lineage>
</organism>
<proteinExistence type="inferred from homology"/>
<dbReference type="PROSITE" id="PS51608">
    <property type="entry name" value="SAM_MT_UBIE"/>
    <property type="match status" value="1"/>
</dbReference>
<evidence type="ECO:0000313" key="7">
    <source>
        <dbReference type="EMBL" id="NFV82191.1"/>
    </source>
</evidence>
<keyword evidence="4 6" id="KW-0831">Ubiquinone biosynthesis</keyword>
<name>A0A7C9V2C7_9PROT</name>
<reference evidence="7 8" key="1">
    <citation type="submission" date="2020-02" db="EMBL/GenBank/DDBJ databases">
        <authorList>
            <person name="Dziuba M."/>
            <person name="Kuznetsov B."/>
            <person name="Mardanov A."/>
            <person name="Ravin N."/>
            <person name="Grouzdev D."/>
        </authorList>
    </citation>
    <scope>NUCLEOTIDE SEQUENCE [LARGE SCALE GENOMIC DNA]</scope>
    <source>
        <strain evidence="7 8">SpK</strain>
    </source>
</reference>
<dbReference type="GO" id="GO:0009234">
    <property type="term" value="P:menaquinone biosynthetic process"/>
    <property type="evidence" value="ECO:0007669"/>
    <property type="project" value="UniProtKB-UniRule"/>
</dbReference>
<comment type="similarity">
    <text evidence="6">Belongs to the class I-like SAM-binding methyltransferase superfamily. MenG/UbiE family.</text>
</comment>
<evidence type="ECO:0000256" key="4">
    <source>
        <dbReference type="ARBA" id="ARBA00022688"/>
    </source>
</evidence>
<dbReference type="PANTHER" id="PTHR43591">
    <property type="entry name" value="METHYLTRANSFERASE"/>
    <property type="match status" value="1"/>
</dbReference>
<accession>A0A7C9V2C7</accession>
<comment type="catalytic activity">
    <reaction evidence="6">
        <text>a 2-methoxy-6-(all-trans-polyprenyl)benzene-1,4-diol + S-adenosyl-L-methionine = a 5-methoxy-2-methyl-3-(all-trans-polyprenyl)benzene-1,4-diol + S-adenosyl-L-homocysteine + H(+)</text>
        <dbReference type="Rhea" id="RHEA:28286"/>
        <dbReference type="Rhea" id="RHEA-COMP:10858"/>
        <dbReference type="Rhea" id="RHEA-COMP:10859"/>
        <dbReference type="ChEBI" id="CHEBI:15378"/>
        <dbReference type="ChEBI" id="CHEBI:57856"/>
        <dbReference type="ChEBI" id="CHEBI:59789"/>
        <dbReference type="ChEBI" id="CHEBI:84166"/>
        <dbReference type="ChEBI" id="CHEBI:84167"/>
        <dbReference type="EC" id="2.1.1.201"/>
    </reaction>
</comment>
<dbReference type="RefSeq" id="WP_163682988.1">
    <property type="nucleotide sequence ID" value="NZ_JAAIYP010000046.1"/>
</dbReference>
<evidence type="ECO:0000313" key="8">
    <source>
        <dbReference type="Proteomes" id="UP000480684"/>
    </source>
</evidence>
<comment type="catalytic activity">
    <reaction evidence="6">
        <text>a 2-demethylmenaquinol + S-adenosyl-L-methionine = a menaquinol + S-adenosyl-L-homocysteine + H(+)</text>
        <dbReference type="Rhea" id="RHEA:42640"/>
        <dbReference type="Rhea" id="RHEA-COMP:9539"/>
        <dbReference type="Rhea" id="RHEA-COMP:9563"/>
        <dbReference type="ChEBI" id="CHEBI:15378"/>
        <dbReference type="ChEBI" id="CHEBI:18151"/>
        <dbReference type="ChEBI" id="CHEBI:55437"/>
        <dbReference type="ChEBI" id="CHEBI:57856"/>
        <dbReference type="ChEBI" id="CHEBI:59789"/>
        <dbReference type="EC" id="2.1.1.163"/>
    </reaction>
</comment>
<feature type="binding site" evidence="6">
    <location>
        <begin position="125"/>
        <end position="126"/>
    </location>
    <ligand>
        <name>S-adenosyl-L-methionine</name>
        <dbReference type="ChEBI" id="CHEBI:59789"/>
    </ligand>
</feature>
<keyword evidence="5 6" id="KW-0949">S-adenosyl-L-methionine</keyword>
<dbReference type="AlphaFoldDB" id="A0A7C9V2C7"/>